<keyword evidence="7 8" id="KW-0472">Membrane</keyword>
<evidence type="ECO:0000256" key="3">
    <source>
        <dbReference type="ARBA" id="ARBA00022448"/>
    </source>
</evidence>
<evidence type="ECO:0000256" key="7">
    <source>
        <dbReference type="ARBA" id="ARBA00023136"/>
    </source>
</evidence>
<reference evidence="9 10" key="1">
    <citation type="journal article" date="2009" name="J. Bacteriol.">
        <title>Draft genome sequence of the extremely acidophilic bacterium Acidithiobacillus caldus ATCC 51756 reveals metabolic versatility in the genus Acidithiobacillus.</title>
        <authorList>
            <person name="Valdes J."/>
            <person name="Quatrini R."/>
            <person name="Hallberg K."/>
            <person name="Dopson M."/>
            <person name="Valenzuela P.D."/>
            <person name="Holmes D.S."/>
        </authorList>
    </citation>
    <scope>NUCLEOTIDE SEQUENCE [LARGE SCALE GENOMIC DNA]</scope>
    <source>
        <strain evidence="10">ATCC 51756 / DSM 8584 / KU</strain>
    </source>
</reference>
<dbReference type="InterPro" id="IPR002781">
    <property type="entry name" value="TM_pro_TauE-like"/>
</dbReference>
<evidence type="ECO:0000256" key="5">
    <source>
        <dbReference type="ARBA" id="ARBA00022692"/>
    </source>
</evidence>
<keyword evidence="4 8" id="KW-1003">Cell membrane</keyword>
<name>A0A059ZTM3_ACICK</name>
<accession>A0A059ZTM3</accession>
<evidence type="ECO:0000313" key="9">
    <source>
        <dbReference type="EMBL" id="AIA54975.1"/>
    </source>
</evidence>
<evidence type="ECO:0000256" key="4">
    <source>
        <dbReference type="ARBA" id="ARBA00022475"/>
    </source>
</evidence>
<evidence type="ECO:0000256" key="6">
    <source>
        <dbReference type="ARBA" id="ARBA00022989"/>
    </source>
</evidence>
<dbReference type="KEGG" id="acz:Acaty_c1105"/>
<dbReference type="PANTHER" id="PTHR30269:SF0">
    <property type="entry name" value="MEMBRANE TRANSPORTER PROTEIN YFCA-RELATED"/>
    <property type="match status" value="1"/>
</dbReference>
<comment type="subcellular location">
    <subcellularLocation>
        <location evidence="1 8">Cell membrane</location>
        <topology evidence="1 8">Multi-pass membrane protein</topology>
    </subcellularLocation>
</comment>
<keyword evidence="3" id="KW-0813">Transport</keyword>
<feature type="transmembrane region" description="Helical" evidence="8">
    <location>
        <begin position="140"/>
        <end position="167"/>
    </location>
</feature>
<sequence length="249" mass="26846">MHDWWIYPLLFGGGLVAGFVNVLAGAGSALTLPLLIFAGLSPGVANASNRIGILAENALASRRFLRKDLVEPRVGAKLALWTLPGAILGAWSSIHLGGALFQKILVVVLAFSAVTLYLPPDLARRLHSLPQNHPRGIYPAMLLLGFYGGFIQAGIGFLFIFVLRAFLDLPLPKINAHKTFIIATYTLPSLLVFLWLGQVDWLLGGCVGAGAILGAHFSSGLTLGRHGEMWIKIVVTVVILAMGVRLWFF</sequence>
<evidence type="ECO:0000256" key="2">
    <source>
        <dbReference type="ARBA" id="ARBA00009142"/>
    </source>
</evidence>
<dbReference type="InterPro" id="IPR052017">
    <property type="entry name" value="TSUP"/>
</dbReference>
<organism evidence="9 10">
    <name type="scientific">Acidithiobacillus caldus (strain ATCC 51756 / DSM 8584 / KU)</name>
    <dbReference type="NCBI Taxonomy" id="637389"/>
    <lineage>
        <taxon>Bacteria</taxon>
        <taxon>Pseudomonadati</taxon>
        <taxon>Pseudomonadota</taxon>
        <taxon>Acidithiobacillia</taxon>
        <taxon>Acidithiobacillales</taxon>
        <taxon>Acidithiobacillaceae</taxon>
        <taxon>Acidithiobacillus</taxon>
    </lineage>
</organism>
<keyword evidence="6 8" id="KW-1133">Transmembrane helix</keyword>
<evidence type="ECO:0000256" key="8">
    <source>
        <dbReference type="RuleBase" id="RU363041"/>
    </source>
</evidence>
<dbReference type="eggNOG" id="COG0730">
    <property type="taxonomic scope" value="Bacteria"/>
</dbReference>
<comment type="similarity">
    <text evidence="2 8">Belongs to the 4-toluene sulfonate uptake permease (TSUP) (TC 2.A.102) family.</text>
</comment>
<dbReference type="RefSeq" id="WP_004871689.1">
    <property type="nucleotide sequence ID" value="NZ_CP005986.1"/>
</dbReference>
<keyword evidence="5 8" id="KW-0812">Transmembrane</keyword>
<dbReference type="GO" id="GO:0005886">
    <property type="term" value="C:plasma membrane"/>
    <property type="evidence" value="ECO:0007669"/>
    <property type="project" value="UniProtKB-SubCell"/>
</dbReference>
<feature type="transmembrane region" description="Helical" evidence="8">
    <location>
        <begin position="100"/>
        <end position="119"/>
    </location>
</feature>
<dbReference type="GeneID" id="92931324"/>
<feature type="transmembrane region" description="Helical" evidence="8">
    <location>
        <begin position="229"/>
        <end position="248"/>
    </location>
</feature>
<dbReference type="AlphaFoldDB" id="A0A059ZTM3"/>
<dbReference type="Proteomes" id="UP000005522">
    <property type="component" value="Chromosome"/>
</dbReference>
<evidence type="ECO:0000313" key="10">
    <source>
        <dbReference type="Proteomes" id="UP000005522"/>
    </source>
</evidence>
<dbReference type="EMBL" id="CP005986">
    <property type="protein sequence ID" value="AIA54975.1"/>
    <property type="molecule type" value="Genomic_DNA"/>
</dbReference>
<dbReference type="HOGENOM" id="CLU_045498_2_3_6"/>
<feature type="transmembrane region" description="Helical" evidence="8">
    <location>
        <begin position="179"/>
        <end position="196"/>
    </location>
</feature>
<feature type="transmembrane region" description="Helical" evidence="8">
    <location>
        <begin position="7"/>
        <end position="26"/>
    </location>
</feature>
<dbReference type="PANTHER" id="PTHR30269">
    <property type="entry name" value="TRANSMEMBRANE PROTEIN YFCA"/>
    <property type="match status" value="1"/>
</dbReference>
<proteinExistence type="inferred from homology"/>
<protein>
    <recommendedName>
        <fullName evidence="8">Probable membrane transporter protein</fullName>
    </recommendedName>
</protein>
<dbReference type="Pfam" id="PF01925">
    <property type="entry name" value="TauE"/>
    <property type="match status" value="1"/>
</dbReference>
<feature type="transmembrane region" description="Helical" evidence="8">
    <location>
        <begin position="201"/>
        <end position="223"/>
    </location>
</feature>
<evidence type="ECO:0000256" key="1">
    <source>
        <dbReference type="ARBA" id="ARBA00004651"/>
    </source>
</evidence>
<gene>
    <name evidence="9" type="ORF">Acaty_c1105</name>
</gene>